<sequence>MKITELLITGYDGNRPVFVVNVFPESATTLLVTTDEDGEDAVAATAERTTQMFRPMKKLLEGAMIVTP</sequence>
<dbReference type="EMBL" id="BONY01000090">
    <property type="protein sequence ID" value="GIH10293.1"/>
    <property type="molecule type" value="Genomic_DNA"/>
</dbReference>
<comment type="caution">
    <text evidence="1">The sequence shown here is derived from an EMBL/GenBank/DDBJ whole genome shotgun (WGS) entry which is preliminary data.</text>
</comment>
<accession>A0A8J3QG12</accession>
<reference evidence="1" key="1">
    <citation type="submission" date="2021-01" db="EMBL/GenBank/DDBJ databases">
        <title>Whole genome shotgun sequence of Rhizocola hellebori NBRC 109834.</title>
        <authorList>
            <person name="Komaki H."/>
            <person name="Tamura T."/>
        </authorList>
    </citation>
    <scope>NUCLEOTIDE SEQUENCE</scope>
    <source>
        <strain evidence="1">NBRC 109834</strain>
    </source>
</reference>
<keyword evidence="2" id="KW-1185">Reference proteome</keyword>
<dbReference type="Proteomes" id="UP000612899">
    <property type="component" value="Unassembled WGS sequence"/>
</dbReference>
<evidence type="ECO:0000313" key="2">
    <source>
        <dbReference type="Proteomes" id="UP000612899"/>
    </source>
</evidence>
<dbReference type="AlphaFoldDB" id="A0A8J3QG12"/>
<organism evidence="1 2">
    <name type="scientific">Rhizocola hellebori</name>
    <dbReference type="NCBI Taxonomy" id="1392758"/>
    <lineage>
        <taxon>Bacteria</taxon>
        <taxon>Bacillati</taxon>
        <taxon>Actinomycetota</taxon>
        <taxon>Actinomycetes</taxon>
        <taxon>Micromonosporales</taxon>
        <taxon>Micromonosporaceae</taxon>
        <taxon>Rhizocola</taxon>
    </lineage>
</organism>
<proteinExistence type="predicted"/>
<evidence type="ECO:0000313" key="1">
    <source>
        <dbReference type="EMBL" id="GIH10293.1"/>
    </source>
</evidence>
<dbReference type="RefSeq" id="WP_203914011.1">
    <property type="nucleotide sequence ID" value="NZ_BONY01000090.1"/>
</dbReference>
<protein>
    <submittedName>
        <fullName evidence="1">Uncharacterized protein</fullName>
    </submittedName>
</protein>
<gene>
    <name evidence="1" type="ORF">Rhe02_83600</name>
</gene>
<name>A0A8J3QG12_9ACTN</name>